<evidence type="ECO:0000313" key="2">
    <source>
        <dbReference type="Proteomes" id="UP000009328"/>
    </source>
</evidence>
<keyword evidence="2" id="KW-1185">Reference proteome</keyword>
<comment type="caution">
    <text evidence="1">The sequence shown here is derived from an EMBL/GenBank/DDBJ whole genome shotgun (WGS) entry which is preliminary data.</text>
</comment>
<sequence length="255" mass="29753">MRSDDLTSAINSILIFVTFSGCKLFESICDSSEEDLTDALINLNQNVRDINGEILSYESFKHFNKNLKFKENSIKERYPIYAGEDFLQLQDSLVGKERWAMFWYKVYKFQTSSLGSLEALQMFNLGLRDHKFIFPVELIPEFPRLRLPFCSLCQELDVTEDIIHLFQDCPISKQVWEVLSTDNRSPLISSLVAPHLANKQQLLLLSKFIGIVWALRQSRRRVREVPSISPQHILAEVTRFLKTENQMVRTYSHQR</sequence>
<organism evidence="1 2">
    <name type="scientific">Wickerhamomyces ciferrii (strain ATCC 14091 / BCRC 22168 / CBS 111 / JCM 3599 / NBRC 0793 / NRRL Y-1031 F-60-10)</name>
    <name type="common">Yeast</name>
    <name type="synonym">Pichia ciferrii</name>
    <dbReference type="NCBI Taxonomy" id="1206466"/>
    <lineage>
        <taxon>Eukaryota</taxon>
        <taxon>Fungi</taxon>
        <taxon>Dikarya</taxon>
        <taxon>Ascomycota</taxon>
        <taxon>Saccharomycotina</taxon>
        <taxon>Saccharomycetes</taxon>
        <taxon>Phaffomycetales</taxon>
        <taxon>Wickerhamomycetaceae</taxon>
        <taxon>Wickerhamomyces</taxon>
    </lineage>
</organism>
<name>K0KNV4_WICCF</name>
<dbReference type="PROSITE" id="PS51257">
    <property type="entry name" value="PROKAR_LIPOPROTEIN"/>
    <property type="match status" value="1"/>
</dbReference>
<dbReference type="HOGENOM" id="CLU_1090728_0_0_1"/>
<gene>
    <name evidence="1" type="ORF">BN7_3411</name>
</gene>
<dbReference type="EMBL" id="CAIF01000091">
    <property type="protein sequence ID" value="CCH43857.1"/>
    <property type="molecule type" value="Genomic_DNA"/>
</dbReference>
<evidence type="ECO:0000313" key="1">
    <source>
        <dbReference type="EMBL" id="CCH43857.1"/>
    </source>
</evidence>
<proteinExistence type="predicted"/>
<reference evidence="1 2" key="1">
    <citation type="journal article" date="2012" name="Eukaryot. Cell">
        <title>Draft genome sequence of Wickerhamomyces ciferrii NRRL Y-1031 F-60-10.</title>
        <authorList>
            <person name="Schneider J."/>
            <person name="Andrea H."/>
            <person name="Blom J."/>
            <person name="Jaenicke S."/>
            <person name="Ruckert C."/>
            <person name="Schorsch C."/>
            <person name="Szczepanowski R."/>
            <person name="Farwick M."/>
            <person name="Goesmann A."/>
            <person name="Puhler A."/>
            <person name="Schaffer S."/>
            <person name="Tauch A."/>
            <person name="Kohler T."/>
            <person name="Brinkrolf K."/>
        </authorList>
    </citation>
    <scope>NUCLEOTIDE SEQUENCE [LARGE SCALE GENOMIC DNA]</scope>
    <source>
        <strain evidence="2">ATCC 14091 / BCRC 22168 / CBS 111 / JCM 3599 / NBRC 0793 / NRRL Y-1031 F-60-10</strain>
    </source>
</reference>
<protein>
    <submittedName>
        <fullName evidence="1">Uncharacterized protein</fullName>
    </submittedName>
</protein>
<dbReference type="Proteomes" id="UP000009328">
    <property type="component" value="Unassembled WGS sequence"/>
</dbReference>
<dbReference type="AlphaFoldDB" id="K0KNV4"/>
<dbReference type="InParanoid" id="K0KNV4"/>
<accession>K0KNV4</accession>